<name>A0A0P9V1B3_PSEA0</name>
<sequence>MRKYSDVLDSDVVGEVFESGKKVLYFKPRAAIDQIKSDDLTVRVVVAWNYRLENESGMPSPQILGAMTEFNNSLLSTIPSRKFQFIYSRIGNGVGELGYYVANQKDFSEKLILRSVKSTSHPNSIDFFGD</sequence>
<organism evidence="1 4">
    <name type="scientific">Pseudomonas amygdali pv. mori</name>
    <dbReference type="NCBI Taxonomy" id="34065"/>
    <lineage>
        <taxon>Bacteria</taxon>
        <taxon>Pseudomonadati</taxon>
        <taxon>Pseudomonadota</taxon>
        <taxon>Gammaproteobacteria</taxon>
        <taxon>Pseudomonadales</taxon>
        <taxon>Pseudomonadaceae</taxon>
        <taxon>Pseudomonas</taxon>
        <taxon>Pseudomonas amygdali</taxon>
    </lineage>
</organism>
<dbReference type="Proteomes" id="UP000276194">
    <property type="component" value="Unassembled WGS sequence"/>
</dbReference>
<dbReference type="EMBL" id="LJQU01000215">
    <property type="protein sequence ID" value="KPX96411.1"/>
    <property type="molecule type" value="Genomic_DNA"/>
</dbReference>
<gene>
    <name evidence="1" type="ORF">ALO63_03832</name>
    <name evidence="3" type="ORF">ALP52_02115</name>
    <name evidence="2" type="ORF">ALQ05_200021</name>
</gene>
<reference evidence="5 6" key="2">
    <citation type="submission" date="2018-08" db="EMBL/GenBank/DDBJ databases">
        <title>Recombination of ecologically and evolutionarily significant loci maintains genetic cohesion in the Pseudomonas syringae species complex.</title>
        <authorList>
            <person name="Dillon M."/>
            <person name="Thakur S."/>
            <person name="Almeida R.N.D."/>
            <person name="Weir B.S."/>
            <person name="Guttman D.S."/>
        </authorList>
    </citation>
    <scope>NUCLEOTIDE SEQUENCE [LARGE SCALE GENOMIC DNA]</scope>
    <source>
        <strain evidence="2 6">ICMP 535</strain>
        <strain evidence="3 5">ICMP 6941</strain>
    </source>
</reference>
<evidence type="ECO:0000313" key="3">
    <source>
        <dbReference type="EMBL" id="RMT22816.1"/>
    </source>
</evidence>
<protein>
    <submittedName>
        <fullName evidence="1">Uncharacterized protein</fullName>
    </submittedName>
</protein>
<dbReference type="PATRIC" id="fig|34065.5.peg.5606"/>
<evidence type="ECO:0000313" key="5">
    <source>
        <dbReference type="Proteomes" id="UP000276194"/>
    </source>
</evidence>
<dbReference type="RefSeq" id="WP_158500901.1">
    <property type="nucleotide sequence ID" value="NZ_RBRD01000014.1"/>
</dbReference>
<comment type="caution">
    <text evidence="1">The sequence shown here is derived from an EMBL/GenBank/DDBJ whole genome shotgun (WGS) entry which is preliminary data.</text>
</comment>
<accession>A0A0P9V1B3</accession>
<evidence type="ECO:0000313" key="2">
    <source>
        <dbReference type="EMBL" id="RMQ44416.1"/>
    </source>
</evidence>
<dbReference type="Proteomes" id="UP000279553">
    <property type="component" value="Unassembled WGS sequence"/>
</dbReference>
<dbReference type="AlphaFoldDB" id="A0A0P9V1B3"/>
<dbReference type="Proteomes" id="UP000050420">
    <property type="component" value="Unassembled WGS sequence"/>
</dbReference>
<proteinExistence type="predicted"/>
<evidence type="ECO:0000313" key="4">
    <source>
        <dbReference type="Proteomes" id="UP000050420"/>
    </source>
</evidence>
<evidence type="ECO:0000313" key="6">
    <source>
        <dbReference type="Proteomes" id="UP000279553"/>
    </source>
</evidence>
<reference evidence="1 4" key="1">
    <citation type="submission" date="2015-09" db="EMBL/GenBank/DDBJ databases">
        <title>Genome announcement of multiple Pseudomonas syringae strains.</title>
        <authorList>
            <person name="Thakur S."/>
            <person name="Wang P.W."/>
            <person name="Gong Y."/>
            <person name="Weir B.S."/>
            <person name="Guttman D.S."/>
        </authorList>
    </citation>
    <scope>NUCLEOTIDE SEQUENCE [LARGE SCALE GENOMIC DNA]</scope>
    <source>
        <strain evidence="1 4">ICMP4331</strain>
    </source>
</reference>
<dbReference type="EMBL" id="RBRD01000014">
    <property type="protein sequence ID" value="RMQ44416.1"/>
    <property type="molecule type" value="Genomic_DNA"/>
</dbReference>
<dbReference type="EMBL" id="RBTD01000147">
    <property type="protein sequence ID" value="RMT22816.1"/>
    <property type="molecule type" value="Genomic_DNA"/>
</dbReference>
<evidence type="ECO:0000313" key="1">
    <source>
        <dbReference type="EMBL" id="KPX96411.1"/>
    </source>
</evidence>